<dbReference type="Proteomes" id="UP000019741">
    <property type="component" value="Segment"/>
</dbReference>
<gene>
    <name evidence="1" type="ORF">PV_024</name>
</gene>
<protein>
    <submittedName>
        <fullName evidence="1">Uncharacterized protein</fullName>
    </submittedName>
</protein>
<dbReference type="EMBL" id="KJ502657">
    <property type="protein sequence ID" value="AHN84675.1"/>
    <property type="molecule type" value="Genomic_DNA"/>
</dbReference>
<sequence>MYALFTNNQGWSLVSTRVFKEDAIKDRYKLGSPRGCCKILPVASTVDAMIKLDKLNNKRG</sequence>
<keyword evidence="2" id="KW-1185">Reference proteome</keyword>
<organism evidence="1 2">
    <name type="scientific">Vibrio phage Vc1</name>
    <dbReference type="NCBI Taxonomy" id="1480731"/>
    <lineage>
        <taxon>Viruses</taxon>
        <taxon>Duplodnaviria</taxon>
        <taxon>Heunggongvirae</taxon>
        <taxon>Uroviricota</taxon>
        <taxon>Caudoviricetes</taxon>
        <taxon>Drexlerviridae</taxon>
        <taxon>Jhansiroadvirus</taxon>
        <taxon>Jhansiroadvirus gwaliVC1</taxon>
    </lineage>
</organism>
<accession>X2KUI2</accession>
<proteinExistence type="predicted"/>
<evidence type="ECO:0000313" key="2">
    <source>
        <dbReference type="Proteomes" id="UP000019741"/>
    </source>
</evidence>
<reference evidence="1 2" key="1">
    <citation type="submission" date="2014-02" db="EMBL/GenBank/DDBJ databases">
        <title>The complete genome of the phage of Vibrio sp. which is highly homologous to Vibro cyclitrophicus was sequenced and analyzed.</title>
        <authorList>
            <person name="Li Z."/>
            <person name="Xu Y."/>
            <person name="Zhang J."/>
        </authorList>
    </citation>
    <scope>NUCLEOTIDE SEQUENCE [LARGE SCALE GENOMIC DNA]</scope>
    <source>
        <strain evidence="1">Phi-Vc1</strain>
    </source>
</reference>
<evidence type="ECO:0000313" key="1">
    <source>
        <dbReference type="EMBL" id="AHN84675.1"/>
    </source>
</evidence>
<name>X2KUI2_9CAUD</name>